<gene>
    <name evidence="2" type="ORF">PCOR1329_LOCUS40226</name>
</gene>
<reference evidence="2" key="1">
    <citation type="submission" date="2023-10" db="EMBL/GenBank/DDBJ databases">
        <authorList>
            <person name="Chen Y."/>
            <person name="Shah S."/>
            <person name="Dougan E. K."/>
            <person name="Thang M."/>
            <person name="Chan C."/>
        </authorList>
    </citation>
    <scope>NUCLEOTIDE SEQUENCE [LARGE SCALE GENOMIC DNA]</scope>
</reference>
<dbReference type="EMBL" id="CAUYUJ010014850">
    <property type="protein sequence ID" value="CAK0846830.1"/>
    <property type="molecule type" value="Genomic_DNA"/>
</dbReference>
<sequence length="158" mass="16592">PPFAPRPWHGRRPERPRARRRRGGRRAPRRGGAAARAAAAGARRDRRRGATAASTAPCYAAFLGTSTRPSTGAAVCLLATALVHPAHGRAVRGAPEVRCRPRGARGPAVAAAVLGGQRAWSSYWRIAGAPRPKAFRAPSGLSPRSPRRCGGSVLRACA</sequence>
<feature type="non-terminal residue" evidence="2">
    <location>
        <position position="1"/>
    </location>
</feature>
<name>A0ABN9TLJ2_9DINO</name>
<feature type="compositionally biased region" description="Low complexity" evidence="1">
    <location>
        <begin position="30"/>
        <end position="41"/>
    </location>
</feature>
<comment type="caution">
    <text evidence="2">The sequence shown here is derived from an EMBL/GenBank/DDBJ whole genome shotgun (WGS) entry which is preliminary data.</text>
</comment>
<dbReference type="Proteomes" id="UP001189429">
    <property type="component" value="Unassembled WGS sequence"/>
</dbReference>
<accession>A0ABN9TLJ2</accession>
<keyword evidence="3" id="KW-1185">Reference proteome</keyword>
<evidence type="ECO:0000313" key="2">
    <source>
        <dbReference type="EMBL" id="CAK0846830.1"/>
    </source>
</evidence>
<evidence type="ECO:0000313" key="3">
    <source>
        <dbReference type="Proteomes" id="UP001189429"/>
    </source>
</evidence>
<organism evidence="2 3">
    <name type="scientific">Prorocentrum cordatum</name>
    <dbReference type="NCBI Taxonomy" id="2364126"/>
    <lineage>
        <taxon>Eukaryota</taxon>
        <taxon>Sar</taxon>
        <taxon>Alveolata</taxon>
        <taxon>Dinophyceae</taxon>
        <taxon>Prorocentrales</taxon>
        <taxon>Prorocentraceae</taxon>
        <taxon>Prorocentrum</taxon>
    </lineage>
</organism>
<feature type="region of interest" description="Disordered" evidence="1">
    <location>
        <begin position="1"/>
        <end position="51"/>
    </location>
</feature>
<evidence type="ECO:0000256" key="1">
    <source>
        <dbReference type="SAM" id="MobiDB-lite"/>
    </source>
</evidence>
<protein>
    <submittedName>
        <fullName evidence="2">Uncharacterized protein</fullName>
    </submittedName>
</protein>
<proteinExistence type="predicted"/>
<feature type="compositionally biased region" description="Basic residues" evidence="1">
    <location>
        <begin position="17"/>
        <end position="29"/>
    </location>
</feature>